<accession>A0A3D8SCL8</accession>
<name>A0A3D8SCL8_9EURO</name>
<dbReference type="RefSeq" id="XP_026605404.1">
    <property type="nucleotide sequence ID" value="XM_026746408.1"/>
</dbReference>
<keyword evidence="3" id="KW-1185">Reference proteome</keyword>
<dbReference type="AlphaFoldDB" id="A0A3D8SCL8"/>
<reference evidence="2 3" key="1">
    <citation type="journal article" date="2018" name="IMA Fungus">
        <title>IMA Genome-F 9: Draft genome sequence of Annulohypoxylon stygium, Aspergillus mulundensis, Berkeleyomyces basicola (syn. Thielaviopsis basicola), Ceratocystis smalleyi, two Cercospora beticola strains, Coleophoma cylindrospora, Fusarium fracticaudum, Phialophora cf. hyalina, and Morchella septimelata.</title>
        <authorList>
            <person name="Wingfield B.D."/>
            <person name="Bills G.F."/>
            <person name="Dong Y."/>
            <person name="Huang W."/>
            <person name="Nel W.J."/>
            <person name="Swalarsk-Parry B.S."/>
            <person name="Vaghefi N."/>
            <person name="Wilken P.M."/>
            <person name="An Z."/>
            <person name="de Beer Z.W."/>
            <person name="De Vos L."/>
            <person name="Chen L."/>
            <person name="Duong T.A."/>
            <person name="Gao Y."/>
            <person name="Hammerbacher A."/>
            <person name="Kikkert J.R."/>
            <person name="Li Y."/>
            <person name="Li H."/>
            <person name="Li K."/>
            <person name="Li Q."/>
            <person name="Liu X."/>
            <person name="Ma X."/>
            <person name="Naidoo K."/>
            <person name="Pethybridge S.J."/>
            <person name="Sun J."/>
            <person name="Steenkamp E.T."/>
            <person name="van der Nest M.A."/>
            <person name="van Wyk S."/>
            <person name="Wingfield M.J."/>
            <person name="Xiong C."/>
            <person name="Yue Q."/>
            <person name="Zhang X."/>
        </authorList>
    </citation>
    <scope>NUCLEOTIDE SEQUENCE [LARGE SCALE GENOMIC DNA]</scope>
    <source>
        <strain evidence="2 3">DSM 5745</strain>
    </source>
</reference>
<feature type="chain" id="PRO_5017764911" evidence="1">
    <location>
        <begin position="18"/>
        <end position="279"/>
    </location>
</feature>
<keyword evidence="1" id="KW-0732">Signal</keyword>
<gene>
    <name evidence="2" type="ORF">DSM5745_04392</name>
</gene>
<dbReference type="Proteomes" id="UP000256690">
    <property type="component" value="Unassembled WGS sequence"/>
</dbReference>
<dbReference type="EMBL" id="PVWQ01000004">
    <property type="protein sequence ID" value="RDW84066.1"/>
    <property type="molecule type" value="Genomic_DNA"/>
</dbReference>
<protein>
    <submittedName>
        <fullName evidence="2">Uncharacterized protein</fullName>
    </submittedName>
</protein>
<sequence>MHFTPVLLATLASMASALPAPIVETVTDAAGVAVAVPDVDALDLPVNVNVRHLAGPELDAEVVDVDAEVEDVAVVVPVGINVRALPDVPVPLPNVDVPVAPIPQVKVPSIPVPAVPSTKDLGVDGLVPELPGGLNVRSVAIPDVPVPDLPTAGTSANVNVNVRSRATDANANADADADADADALIGLPANLRAGVTDEVEMPEVELGVHGRALPVDLPSTAGLVPGGLPELPAVSEISDVPEVQVSNVPEVPGLPEVQVPKVAELPVDVPAVPAVGNVV</sequence>
<proteinExistence type="predicted"/>
<evidence type="ECO:0000313" key="3">
    <source>
        <dbReference type="Proteomes" id="UP000256690"/>
    </source>
</evidence>
<dbReference type="GeneID" id="38114762"/>
<evidence type="ECO:0000256" key="1">
    <source>
        <dbReference type="SAM" id="SignalP"/>
    </source>
</evidence>
<comment type="caution">
    <text evidence="2">The sequence shown here is derived from an EMBL/GenBank/DDBJ whole genome shotgun (WGS) entry which is preliminary data.</text>
</comment>
<feature type="signal peptide" evidence="1">
    <location>
        <begin position="1"/>
        <end position="17"/>
    </location>
</feature>
<organism evidence="2 3">
    <name type="scientific">Aspergillus mulundensis</name>
    <dbReference type="NCBI Taxonomy" id="1810919"/>
    <lineage>
        <taxon>Eukaryota</taxon>
        <taxon>Fungi</taxon>
        <taxon>Dikarya</taxon>
        <taxon>Ascomycota</taxon>
        <taxon>Pezizomycotina</taxon>
        <taxon>Eurotiomycetes</taxon>
        <taxon>Eurotiomycetidae</taxon>
        <taxon>Eurotiales</taxon>
        <taxon>Aspergillaceae</taxon>
        <taxon>Aspergillus</taxon>
        <taxon>Aspergillus subgen. Nidulantes</taxon>
    </lineage>
</organism>
<evidence type="ECO:0000313" key="2">
    <source>
        <dbReference type="EMBL" id="RDW84066.1"/>
    </source>
</evidence>